<accession>A0A0C2HB68</accession>
<reference evidence="4 6" key="4">
    <citation type="submission" date="2022-12" db="EMBL/GenBank/DDBJ databases">
        <title>Genome analysis and biological profiling of marine Salinicoccus roseus MOSEL-ME25.</title>
        <authorList>
            <person name="Mirza F.T."/>
            <person name="Xie Y."/>
            <person name="Shinwari Z.K."/>
        </authorList>
    </citation>
    <scope>NUCLEOTIDE SEQUENCE [LARGE SCALE GENOMIC DNA]</scope>
    <source>
        <strain evidence="4 6">MOSEL-ME25</strain>
    </source>
</reference>
<organism evidence="3 5">
    <name type="scientific">Salinicoccus roseus</name>
    <dbReference type="NCBI Taxonomy" id="45670"/>
    <lineage>
        <taxon>Bacteria</taxon>
        <taxon>Bacillati</taxon>
        <taxon>Bacillota</taxon>
        <taxon>Bacilli</taxon>
        <taxon>Bacillales</taxon>
        <taxon>Staphylococcaceae</taxon>
        <taxon>Salinicoccus</taxon>
    </lineage>
</organism>
<comment type="caution">
    <text evidence="3">The sequence shown here is derived from an EMBL/GenBank/DDBJ whole genome shotgun (WGS) entry which is preliminary data.</text>
</comment>
<evidence type="ECO:0000313" key="4">
    <source>
        <dbReference type="EMBL" id="MDB0580212.1"/>
    </source>
</evidence>
<protein>
    <submittedName>
        <fullName evidence="3">Uncharacterized protein</fullName>
    </submittedName>
</protein>
<dbReference type="RefSeq" id="WP_040105586.1">
    <property type="nucleotide sequence ID" value="NZ_JABEVU030000001.1"/>
</dbReference>
<sequence length="173" mass="19360">MSDDKDNRIDRNEMKERKDGYQRDPDEMPDPAERNAIESQKGPVEQHGEEVENAAPGKERAEALREERRSEGAEQQYETNKKIGISGCLVLTVTFLALLIILGSCTGLFFGDEQDEEITEDEAPGNPEEDDVGDDSSSITPEMELEKEFGIVFHKESHPSGGFYSIHMSILPD</sequence>
<feature type="region of interest" description="Disordered" evidence="1">
    <location>
        <begin position="1"/>
        <end position="79"/>
    </location>
</feature>
<feature type="compositionally biased region" description="Basic and acidic residues" evidence="1">
    <location>
        <begin position="1"/>
        <end position="36"/>
    </location>
</feature>
<keyword evidence="2" id="KW-1133">Transmembrane helix</keyword>
<evidence type="ECO:0000313" key="6">
    <source>
        <dbReference type="Proteomes" id="UP000527860"/>
    </source>
</evidence>
<dbReference type="GeneID" id="77844974"/>
<keyword evidence="2" id="KW-0472">Membrane</keyword>
<feature type="compositionally biased region" description="Basic and acidic residues" evidence="1">
    <location>
        <begin position="57"/>
        <end position="72"/>
    </location>
</feature>
<dbReference type="EMBL" id="JABEVU030000001">
    <property type="protein sequence ID" value="MDB0580212.1"/>
    <property type="molecule type" value="Genomic_DNA"/>
</dbReference>
<dbReference type="STRING" id="45670.SN16_05350"/>
<evidence type="ECO:0000256" key="2">
    <source>
        <dbReference type="SAM" id="Phobius"/>
    </source>
</evidence>
<feature type="compositionally biased region" description="Acidic residues" evidence="1">
    <location>
        <begin position="115"/>
        <end position="134"/>
    </location>
</feature>
<reference evidence="3 5" key="1">
    <citation type="submission" date="2015-01" db="EMBL/GenBank/DDBJ databases">
        <title>Genome sequences of high lactate-tolerant strain Salinicoccus roseus W12 with industrial interest.</title>
        <authorList>
            <person name="Wang H."/>
            <person name="Yu B."/>
        </authorList>
    </citation>
    <scope>NUCLEOTIDE SEQUENCE [LARGE SCALE GENOMIC DNA]</scope>
    <source>
        <strain evidence="3 5">W12</strain>
    </source>
</reference>
<evidence type="ECO:0000256" key="1">
    <source>
        <dbReference type="SAM" id="MobiDB-lite"/>
    </source>
</evidence>
<name>A0A0C2HB68_9STAP</name>
<keyword evidence="6" id="KW-1185">Reference proteome</keyword>
<dbReference type="EMBL" id="JXII01000004">
    <property type="protein sequence ID" value="KIH70985.1"/>
    <property type="molecule type" value="Genomic_DNA"/>
</dbReference>
<gene>
    <name evidence="4" type="ORF">F7P68_0006695</name>
    <name evidence="3" type="ORF">SN16_05350</name>
</gene>
<dbReference type="OrthoDB" id="2390355at2"/>
<keyword evidence="2" id="KW-0812">Transmembrane</keyword>
<evidence type="ECO:0000313" key="3">
    <source>
        <dbReference type="EMBL" id="KIH70985.1"/>
    </source>
</evidence>
<dbReference type="AlphaFoldDB" id="A0A0C2HB68"/>
<feature type="region of interest" description="Disordered" evidence="1">
    <location>
        <begin position="115"/>
        <end position="143"/>
    </location>
</feature>
<reference evidence="4" key="3">
    <citation type="submission" date="2020-04" db="EMBL/GenBank/DDBJ databases">
        <authorList>
            <person name="Tanveer F."/>
            <person name="Xie Y."/>
            <person name="Shinwari Z.K."/>
        </authorList>
    </citation>
    <scope>NUCLEOTIDE SEQUENCE</scope>
    <source>
        <strain evidence="4">MOSEL-ME25</strain>
    </source>
</reference>
<feature type="transmembrane region" description="Helical" evidence="2">
    <location>
        <begin position="88"/>
        <end position="110"/>
    </location>
</feature>
<evidence type="ECO:0000313" key="5">
    <source>
        <dbReference type="Proteomes" id="UP000031546"/>
    </source>
</evidence>
<dbReference type="Proteomes" id="UP000031546">
    <property type="component" value="Unassembled WGS sequence"/>
</dbReference>
<proteinExistence type="predicted"/>
<reference evidence="6" key="2">
    <citation type="submission" date="2020-04" db="EMBL/GenBank/DDBJ databases">
        <title>Genome analysis and biological profiling of marine Cellulosimicrobium funkei MOSEL-ME6.</title>
        <authorList>
            <person name="Tanveer F."/>
            <person name="Xie Y."/>
            <person name="Shinwari Z.K."/>
        </authorList>
    </citation>
    <scope>NUCLEOTIDE SEQUENCE [LARGE SCALE GENOMIC DNA]</scope>
    <source>
        <strain evidence="6">MOSEL-ME25</strain>
    </source>
</reference>
<dbReference type="Proteomes" id="UP000527860">
    <property type="component" value="Unassembled WGS sequence"/>
</dbReference>